<proteinExistence type="predicted"/>
<accession>A0A922CJC6</accession>
<dbReference type="AlphaFoldDB" id="A0A922CJC6"/>
<keyword evidence="2" id="KW-1185">Reference proteome</keyword>
<dbReference type="EMBL" id="JH668355">
    <property type="protein sequence ID" value="KAG6448282.1"/>
    <property type="molecule type" value="Genomic_DNA"/>
</dbReference>
<reference evidence="1" key="1">
    <citation type="journal article" date="2016" name="Insect Biochem. Mol. Biol.">
        <title>Multifaceted biological insights from a draft genome sequence of the tobacco hornworm moth, Manduca sexta.</title>
        <authorList>
            <person name="Kanost M.R."/>
            <person name="Arrese E.L."/>
            <person name="Cao X."/>
            <person name="Chen Y.R."/>
            <person name="Chellapilla S."/>
            <person name="Goldsmith M.R."/>
            <person name="Grosse-Wilde E."/>
            <person name="Heckel D.G."/>
            <person name="Herndon N."/>
            <person name="Jiang H."/>
            <person name="Papanicolaou A."/>
            <person name="Qu J."/>
            <person name="Soulages J.L."/>
            <person name="Vogel H."/>
            <person name="Walters J."/>
            <person name="Waterhouse R.M."/>
            <person name="Ahn S.J."/>
            <person name="Almeida F.C."/>
            <person name="An C."/>
            <person name="Aqrawi P."/>
            <person name="Bretschneider A."/>
            <person name="Bryant W.B."/>
            <person name="Bucks S."/>
            <person name="Chao H."/>
            <person name="Chevignon G."/>
            <person name="Christen J.M."/>
            <person name="Clarke D.F."/>
            <person name="Dittmer N.T."/>
            <person name="Ferguson L.C.F."/>
            <person name="Garavelou S."/>
            <person name="Gordon K.H.J."/>
            <person name="Gunaratna R.T."/>
            <person name="Han Y."/>
            <person name="Hauser F."/>
            <person name="He Y."/>
            <person name="Heidel-Fischer H."/>
            <person name="Hirsh A."/>
            <person name="Hu Y."/>
            <person name="Jiang H."/>
            <person name="Kalra D."/>
            <person name="Klinner C."/>
            <person name="Konig C."/>
            <person name="Kovar C."/>
            <person name="Kroll A.R."/>
            <person name="Kuwar S.S."/>
            <person name="Lee S.L."/>
            <person name="Lehman R."/>
            <person name="Li K."/>
            <person name="Li Z."/>
            <person name="Liang H."/>
            <person name="Lovelace S."/>
            <person name="Lu Z."/>
            <person name="Mansfield J.H."/>
            <person name="McCulloch K.J."/>
            <person name="Mathew T."/>
            <person name="Morton B."/>
            <person name="Muzny D.M."/>
            <person name="Neunemann D."/>
            <person name="Ongeri F."/>
            <person name="Pauchet Y."/>
            <person name="Pu L.L."/>
            <person name="Pyrousis I."/>
            <person name="Rao X.J."/>
            <person name="Redding A."/>
            <person name="Roesel C."/>
            <person name="Sanchez-Gracia A."/>
            <person name="Schaack S."/>
            <person name="Shukla A."/>
            <person name="Tetreau G."/>
            <person name="Wang Y."/>
            <person name="Xiong G.H."/>
            <person name="Traut W."/>
            <person name="Walsh T.K."/>
            <person name="Worley K.C."/>
            <person name="Wu D."/>
            <person name="Wu W."/>
            <person name="Wu Y.Q."/>
            <person name="Zhang X."/>
            <person name="Zou Z."/>
            <person name="Zucker H."/>
            <person name="Briscoe A.D."/>
            <person name="Burmester T."/>
            <person name="Clem R.J."/>
            <person name="Feyereisen R."/>
            <person name="Grimmelikhuijzen C.J.P."/>
            <person name="Hamodrakas S.J."/>
            <person name="Hansson B.S."/>
            <person name="Huguet E."/>
            <person name="Jermiin L.S."/>
            <person name="Lan Q."/>
            <person name="Lehman H.K."/>
            <person name="Lorenzen M."/>
            <person name="Merzendorfer H."/>
            <person name="Michalopoulos I."/>
            <person name="Morton D.B."/>
            <person name="Muthukrishnan S."/>
            <person name="Oakeshott J.G."/>
            <person name="Palmer W."/>
            <person name="Park Y."/>
            <person name="Passarelli A.L."/>
            <person name="Rozas J."/>
            <person name="Schwartz L.M."/>
            <person name="Smith W."/>
            <person name="Southgate A."/>
            <person name="Vilcinskas A."/>
            <person name="Vogt R."/>
            <person name="Wang P."/>
            <person name="Werren J."/>
            <person name="Yu X.Q."/>
            <person name="Zhou J.J."/>
            <person name="Brown S.J."/>
            <person name="Scherer S.E."/>
            <person name="Richards S."/>
            <person name="Blissard G.W."/>
        </authorList>
    </citation>
    <scope>NUCLEOTIDE SEQUENCE</scope>
</reference>
<sequence length="420" mass="49514">MQDTEPDVSLIEDEVDPFENSIAEKMQMARNVVKHCERMHNGNIKQSSEIKSIINYTGVCEDTIIMADMSLRAAKTFTDWFQYKKRTKLNEYCFMLGSIRGMIVELYTKKMQVATKDKLMKGLFTKRCVRKRYDQSRVINDILQHGFMWKRVPGTKKTMLVERTDQYLKKMEYLTRMRAYRQAGRSIVYVNAFFYYYQLVVSPQHGLLHMGLHGLLHMGFHGLQKESSKYLEAWTKNVLIAAIPPNSVIVLKFEPQLEKVSPTPFTPKYDMIRWLSERNIPYDPTVHRADLYAIIKKFKQPRDVSAMEEILRSHGHDVVYRPHELKNLDYLEVMWPGIPVYRCKTDTIVKLREKTLEDWQKFEDILINREEAMYQEEILMEAVIDKILTLSKYGQLTAEDMDEFDVFLPDEDYCSSIILD</sequence>
<protein>
    <submittedName>
        <fullName evidence="1">Uncharacterized protein</fullName>
    </submittedName>
</protein>
<evidence type="ECO:0000313" key="2">
    <source>
        <dbReference type="Proteomes" id="UP000791440"/>
    </source>
</evidence>
<dbReference type="Proteomes" id="UP000791440">
    <property type="component" value="Unassembled WGS sequence"/>
</dbReference>
<name>A0A922CJC6_MANSE</name>
<gene>
    <name evidence="1" type="ORF">O3G_MSEX005410</name>
</gene>
<comment type="caution">
    <text evidence="1">The sequence shown here is derived from an EMBL/GenBank/DDBJ whole genome shotgun (WGS) entry which is preliminary data.</text>
</comment>
<reference evidence="1" key="2">
    <citation type="submission" date="2020-12" db="EMBL/GenBank/DDBJ databases">
        <authorList>
            <person name="Kanost M."/>
        </authorList>
    </citation>
    <scope>NUCLEOTIDE SEQUENCE</scope>
</reference>
<evidence type="ECO:0000313" key="1">
    <source>
        <dbReference type="EMBL" id="KAG6448282.1"/>
    </source>
</evidence>
<organism evidence="1 2">
    <name type="scientific">Manduca sexta</name>
    <name type="common">Tobacco hawkmoth</name>
    <name type="synonym">Tobacco hornworm</name>
    <dbReference type="NCBI Taxonomy" id="7130"/>
    <lineage>
        <taxon>Eukaryota</taxon>
        <taxon>Metazoa</taxon>
        <taxon>Ecdysozoa</taxon>
        <taxon>Arthropoda</taxon>
        <taxon>Hexapoda</taxon>
        <taxon>Insecta</taxon>
        <taxon>Pterygota</taxon>
        <taxon>Neoptera</taxon>
        <taxon>Endopterygota</taxon>
        <taxon>Lepidoptera</taxon>
        <taxon>Glossata</taxon>
        <taxon>Ditrysia</taxon>
        <taxon>Bombycoidea</taxon>
        <taxon>Sphingidae</taxon>
        <taxon>Sphinginae</taxon>
        <taxon>Sphingini</taxon>
        <taxon>Manduca</taxon>
    </lineage>
</organism>